<comment type="similarity">
    <text evidence="1">Belongs to the bacterial solute-binding protein 5 family.</text>
</comment>
<dbReference type="Proteomes" id="UP000010808">
    <property type="component" value="Chromosome"/>
</dbReference>
<evidence type="ECO:0000313" key="6">
    <source>
        <dbReference type="Proteomes" id="UP000010808"/>
    </source>
</evidence>
<proteinExistence type="inferred from homology"/>
<dbReference type="Gene3D" id="3.10.105.10">
    <property type="entry name" value="Dipeptide-binding Protein, Domain 3"/>
    <property type="match status" value="1"/>
</dbReference>
<dbReference type="GO" id="GO:0043190">
    <property type="term" value="C:ATP-binding cassette (ABC) transporter complex"/>
    <property type="evidence" value="ECO:0007669"/>
    <property type="project" value="InterPro"/>
</dbReference>
<dbReference type="CDD" id="cd08514">
    <property type="entry name" value="PBP2_AppA_like"/>
    <property type="match status" value="1"/>
</dbReference>
<dbReference type="InterPro" id="IPR039424">
    <property type="entry name" value="SBP_5"/>
</dbReference>
<dbReference type="GO" id="GO:0015833">
    <property type="term" value="P:peptide transport"/>
    <property type="evidence" value="ECO:0007669"/>
    <property type="project" value="TreeGrafter"/>
</dbReference>
<evidence type="ECO:0000256" key="3">
    <source>
        <dbReference type="ARBA" id="ARBA00022729"/>
    </source>
</evidence>
<evidence type="ECO:0000256" key="2">
    <source>
        <dbReference type="ARBA" id="ARBA00022448"/>
    </source>
</evidence>
<dbReference type="PATRIC" id="fig|1121451.3.peg.177"/>
<dbReference type="STRING" id="1121451.DESAM_10192"/>
<keyword evidence="6" id="KW-1185">Reference proteome</keyword>
<reference evidence="5 6" key="1">
    <citation type="submission" date="2012-10" db="EMBL/GenBank/DDBJ databases">
        <authorList>
            <person name="Genoscope - CEA"/>
        </authorList>
    </citation>
    <scope>NUCLEOTIDE SEQUENCE [LARGE SCALE GENOMIC DNA]</scope>
    <source>
        <strain evidence="6">AM13 / DSM 14728</strain>
    </source>
</reference>
<dbReference type="Gene3D" id="3.40.190.10">
    <property type="entry name" value="Periplasmic binding protein-like II"/>
    <property type="match status" value="1"/>
</dbReference>
<name>L0R654_9BACT</name>
<keyword evidence="3" id="KW-0732">Signal</keyword>
<dbReference type="KEGG" id="dhy:DESAM_10192"/>
<dbReference type="Pfam" id="PF00496">
    <property type="entry name" value="SBP_bac_5"/>
    <property type="match status" value="1"/>
</dbReference>
<dbReference type="eggNOG" id="COG0747">
    <property type="taxonomic scope" value="Bacteria"/>
</dbReference>
<dbReference type="GO" id="GO:1904680">
    <property type="term" value="F:peptide transmembrane transporter activity"/>
    <property type="evidence" value="ECO:0007669"/>
    <property type="project" value="TreeGrafter"/>
</dbReference>
<keyword evidence="2" id="KW-0813">Transport</keyword>
<dbReference type="Gene3D" id="3.90.76.10">
    <property type="entry name" value="Dipeptide-binding Protein, Domain 1"/>
    <property type="match status" value="1"/>
</dbReference>
<evidence type="ECO:0000313" key="5">
    <source>
        <dbReference type="EMBL" id="CCO22173.1"/>
    </source>
</evidence>
<protein>
    <submittedName>
        <fullName evidence="5">Extracellular solute-binding protein family 5</fullName>
    </submittedName>
</protein>
<dbReference type="InterPro" id="IPR030678">
    <property type="entry name" value="Peptide/Ni-bd"/>
</dbReference>
<feature type="domain" description="Solute-binding protein family 5" evidence="4">
    <location>
        <begin position="102"/>
        <end position="463"/>
    </location>
</feature>
<dbReference type="FunFam" id="3.10.105.10:FF:000006">
    <property type="entry name" value="Peptide ABC transporter substrate-binding protein"/>
    <property type="match status" value="1"/>
</dbReference>
<dbReference type="HOGENOM" id="CLU_017028_8_6_7"/>
<dbReference type="SUPFAM" id="SSF53850">
    <property type="entry name" value="Periplasmic binding protein-like II"/>
    <property type="match status" value="1"/>
</dbReference>
<dbReference type="PIRSF" id="PIRSF002741">
    <property type="entry name" value="MppA"/>
    <property type="match status" value="1"/>
</dbReference>
<dbReference type="PANTHER" id="PTHR30290">
    <property type="entry name" value="PERIPLASMIC BINDING COMPONENT OF ABC TRANSPORTER"/>
    <property type="match status" value="1"/>
</dbReference>
<dbReference type="EMBL" id="FO203522">
    <property type="protein sequence ID" value="CCO22173.1"/>
    <property type="molecule type" value="Genomic_DNA"/>
</dbReference>
<dbReference type="GO" id="GO:0030288">
    <property type="term" value="C:outer membrane-bounded periplasmic space"/>
    <property type="evidence" value="ECO:0007669"/>
    <property type="project" value="UniProtKB-ARBA"/>
</dbReference>
<accession>L0R654</accession>
<dbReference type="PANTHER" id="PTHR30290:SF38">
    <property type="entry name" value="D,D-DIPEPTIDE-BINDING PERIPLASMIC PROTEIN DDPA-RELATED"/>
    <property type="match status" value="1"/>
</dbReference>
<gene>
    <name evidence="5" type="ORF">DESAM_10192</name>
</gene>
<sequence length="564" mass="64199">MEDFFQKNKDNMNKLTLALIILGCFAFLPSCGTDTKQEADKQIPASSSIDPADAKPQFGGRLTEPALAEPMCLIASLSTDSASHTVADKIFVSLLKYNKDIELVPEAAESFEVLDGGKLFKFKLREDIRWFDGKPLTAEDVEFTYKMMIDPDTPTAYAGDFLNVKEFKLTGKYSFEVRYDKVFARSLITWASDILPKHILENEDLNTTKYRRNPVGAGPYKLKEWVPGRRLILEANDDYFEGRPYIDEIVYRIIPDLSTQFLELKSGSLDSMSLTPQQYLFQTKGAGWKNDFQKFKYLSFSYAYLGFNMESNFFKDVRVRRAINYAIDKEEIVKGVLLGQGYPASGPYKPGTWVFNDKLKPYGYHPEKAKELLKEAGWIDSDGDGILERDGVPFSFTLITNQGNSLRIKSATIIQNRLKAIGIEVKIRTVEWAAFVKEFIDKGRFDATILGWNILQDPDIYSVWHSSKAVPGGLNFVRYKNAELDDLLEKGRSTLVQAERKVIYDRIQEILHEEQPYCFLYVPMALPIYKSRIKGLKIAPVGLGYNANSWWIPASLQTKPSLQQ</sequence>
<evidence type="ECO:0000256" key="1">
    <source>
        <dbReference type="ARBA" id="ARBA00005695"/>
    </source>
</evidence>
<evidence type="ECO:0000259" key="4">
    <source>
        <dbReference type="Pfam" id="PF00496"/>
    </source>
</evidence>
<dbReference type="AlphaFoldDB" id="L0R654"/>
<dbReference type="InterPro" id="IPR000914">
    <property type="entry name" value="SBP_5_dom"/>
</dbReference>
<organism evidence="5 6">
    <name type="scientific">Maridesulfovibrio hydrothermalis AM13 = DSM 14728</name>
    <dbReference type="NCBI Taxonomy" id="1121451"/>
    <lineage>
        <taxon>Bacteria</taxon>
        <taxon>Pseudomonadati</taxon>
        <taxon>Thermodesulfobacteriota</taxon>
        <taxon>Desulfovibrionia</taxon>
        <taxon>Desulfovibrionales</taxon>
        <taxon>Desulfovibrionaceae</taxon>
        <taxon>Maridesulfovibrio</taxon>
    </lineage>
</organism>